<dbReference type="EMBL" id="CM004468">
    <property type="protein sequence ID" value="OCT93808.1"/>
    <property type="molecule type" value="Genomic_DNA"/>
</dbReference>
<evidence type="ECO:0000313" key="2">
    <source>
        <dbReference type="Proteomes" id="UP000694892"/>
    </source>
</evidence>
<dbReference type="AlphaFoldDB" id="A0A974DKZ0"/>
<dbReference type="Proteomes" id="UP000694892">
    <property type="component" value="Chromosome 2L"/>
</dbReference>
<sequence>MSSKNVCTICRFDATRKKKKFSFVGNGICVIPPLPVHSGSVAAKTACTYVSIVNWLNINSDTAVHTDDVKNV</sequence>
<name>A0A974DKZ0_XENLA</name>
<gene>
    <name evidence="1" type="ORF">XELAEV_18011479mg</name>
</gene>
<proteinExistence type="predicted"/>
<accession>A0A974DKZ0</accession>
<evidence type="ECO:0000313" key="1">
    <source>
        <dbReference type="EMBL" id="OCT93808.1"/>
    </source>
</evidence>
<reference evidence="2" key="1">
    <citation type="journal article" date="2016" name="Nature">
        <title>Genome evolution in the allotetraploid frog Xenopus laevis.</title>
        <authorList>
            <person name="Session A.M."/>
            <person name="Uno Y."/>
            <person name="Kwon T."/>
            <person name="Chapman J.A."/>
            <person name="Toyoda A."/>
            <person name="Takahashi S."/>
            <person name="Fukui A."/>
            <person name="Hikosaka A."/>
            <person name="Suzuki A."/>
            <person name="Kondo M."/>
            <person name="van Heeringen S.J."/>
            <person name="Quigley I."/>
            <person name="Heinz S."/>
            <person name="Ogino H."/>
            <person name="Ochi H."/>
            <person name="Hellsten U."/>
            <person name="Lyons J.B."/>
            <person name="Simakov O."/>
            <person name="Putnam N."/>
            <person name="Stites J."/>
            <person name="Kuroki Y."/>
            <person name="Tanaka T."/>
            <person name="Michiue T."/>
            <person name="Watanabe M."/>
            <person name="Bogdanovic O."/>
            <person name="Lister R."/>
            <person name="Georgiou G."/>
            <person name="Paranjpe S.S."/>
            <person name="van Kruijsbergen I."/>
            <person name="Shu S."/>
            <person name="Carlson J."/>
            <person name="Kinoshita T."/>
            <person name="Ohta Y."/>
            <person name="Mawaribuchi S."/>
            <person name="Jenkins J."/>
            <person name="Grimwood J."/>
            <person name="Schmutz J."/>
            <person name="Mitros T."/>
            <person name="Mozaffari S.V."/>
            <person name="Suzuki Y."/>
            <person name="Haramoto Y."/>
            <person name="Yamamoto T.S."/>
            <person name="Takagi C."/>
            <person name="Heald R."/>
            <person name="Miller K."/>
            <person name="Haudenschild C."/>
            <person name="Kitzman J."/>
            <person name="Nakayama T."/>
            <person name="Izutsu Y."/>
            <person name="Robert J."/>
            <person name="Fortriede J."/>
            <person name="Burns K."/>
            <person name="Lotay V."/>
            <person name="Karimi K."/>
            <person name="Yasuoka Y."/>
            <person name="Dichmann D.S."/>
            <person name="Flajnik M.F."/>
            <person name="Houston D.W."/>
            <person name="Shendure J."/>
            <person name="DuPasquier L."/>
            <person name="Vize P.D."/>
            <person name="Zorn A.M."/>
            <person name="Ito M."/>
            <person name="Marcotte E.M."/>
            <person name="Wallingford J.B."/>
            <person name="Ito Y."/>
            <person name="Asashima M."/>
            <person name="Ueno N."/>
            <person name="Matsuda Y."/>
            <person name="Veenstra G.J."/>
            <person name="Fujiyama A."/>
            <person name="Harland R.M."/>
            <person name="Taira M."/>
            <person name="Rokhsar D.S."/>
        </authorList>
    </citation>
    <scope>NUCLEOTIDE SEQUENCE [LARGE SCALE GENOMIC DNA]</scope>
    <source>
        <strain evidence="2">J</strain>
    </source>
</reference>
<protein>
    <submittedName>
        <fullName evidence="1">Uncharacterized protein</fullName>
    </submittedName>
</protein>
<organism evidence="1 2">
    <name type="scientific">Xenopus laevis</name>
    <name type="common">African clawed frog</name>
    <dbReference type="NCBI Taxonomy" id="8355"/>
    <lineage>
        <taxon>Eukaryota</taxon>
        <taxon>Metazoa</taxon>
        <taxon>Chordata</taxon>
        <taxon>Craniata</taxon>
        <taxon>Vertebrata</taxon>
        <taxon>Euteleostomi</taxon>
        <taxon>Amphibia</taxon>
        <taxon>Batrachia</taxon>
        <taxon>Anura</taxon>
        <taxon>Pipoidea</taxon>
        <taxon>Pipidae</taxon>
        <taxon>Xenopodinae</taxon>
        <taxon>Xenopus</taxon>
        <taxon>Xenopus</taxon>
    </lineage>
</organism>